<dbReference type="Pfam" id="PF08127">
    <property type="entry name" value="Propeptide_C1"/>
    <property type="match status" value="1"/>
</dbReference>
<dbReference type="EMBL" id="CAJPVJ010001804">
    <property type="protein sequence ID" value="CAG2165317.1"/>
    <property type="molecule type" value="Genomic_DNA"/>
</dbReference>
<dbReference type="InterPro" id="IPR013128">
    <property type="entry name" value="Peptidase_C1A"/>
</dbReference>
<name>A0A7R9LN86_9ACAR</name>
<dbReference type="OrthoDB" id="640249at2759"/>
<keyword evidence="4" id="KW-0378">Hydrolase</keyword>
<dbReference type="InterPro" id="IPR025661">
    <property type="entry name" value="Pept_asp_AS"/>
</dbReference>
<evidence type="ECO:0000256" key="2">
    <source>
        <dbReference type="ARBA" id="ARBA00022670"/>
    </source>
</evidence>
<feature type="chain" id="PRO_5035592121" description="Peptidase C1A papain C-terminal domain-containing protein" evidence="8">
    <location>
        <begin position="20"/>
        <end position="333"/>
    </location>
</feature>
<evidence type="ECO:0000313" key="10">
    <source>
        <dbReference type="EMBL" id="CAD7644792.1"/>
    </source>
</evidence>
<keyword evidence="2" id="KW-0645">Protease</keyword>
<dbReference type="SUPFAM" id="SSF54001">
    <property type="entry name" value="Cysteine proteinases"/>
    <property type="match status" value="1"/>
</dbReference>
<keyword evidence="5" id="KW-0788">Thiol protease</keyword>
<gene>
    <name evidence="10" type="ORF">ONB1V03_LOCUS4860</name>
</gene>
<keyword evidence="6" id="KW-0865">Zymogen</keyword>
<dbReference type="FunFam" id="3.90.70.10:FF:000031">
    <property type="entry name" value="Cathepsin B"/>
    <property type="match status" value="1"/>
</dbReference>
<sequence>MSKLTLILLLTTCIAGSLQTPTGCQTTDALIDYINSLDTTWKAGKNFDDSYPKQYLKGLLGGRRRSTPYAKQPAVSDELEIPESFDARQQWPDCLSIKEIRDQGSCGSCWAFAVVEAISDRICIASKGKQQVEVSAENLLACCSSCGVGCEGGYPESAWSYYKNTGLVSGGLYQSKKGCQPYSINACEHHVTGKLPPCDKELRQTPKCAHTCETGYNGTYTKDLHFGTKVYGFSNQNREVQADIMQNGPVVATFDTYDDFLTYKTGVYHHVGGGIPGGHAVKIIGWGVENGVDYWLVANSWNEDWGDKGLFKIKRGNDECSFESDISAGLPKL</sequence>
<dbReference type="InterPro" id="IPR000169">
    <property type="entry name" value="Pept_cys_AS"/>
</dbReference>
<dbReference type="PROSITE" id="PS00640">
    <property type="entry name" value="THIOL_PROTEASE_ASN"/>
    <property type="match status" value="1"/>
</dbReference>
<accession>A0A7R9LN86</accession>
<dbReference type="GO" id="GO:0004197">
    <property type="term" value="F:cysteine-type endopeptidase activity"/>
    <property type="evidence" value="ECO:0007669"/>
    <property type="project" value="InterPro"/>
</dbReference>
<dbReference type="InterPro" id="IPR012599">
    <property type="entry name" value="Propeptide_C1A"/>
</dbReference>
<feature type="domain" description="Peptidase C1A papain C-terminal" evidence="9">
    <location>
        <begin position="81"/>
        <end position="330"/>
    </location>
</feature>
<reference evidence="10" key="1">
    <citation type="submission" date="2020-11" db="EMBL/GenBank/DDBJ databases">
        <authorList>
            <person name="Tran Van P."/>
        </authorList>
    </citation>
    <scope>NUCLEOTIDE SEQUENCE</scope>
</reference>
<evidence type="ECO:0000256" key="5">
    <source>
        <dbReference type="ARBA" id="ARBA00022807"/>
    </source>
</evidence>
<feature type="signal peptide" evidence="8">
    <location>
        <begin position="1"/>
        <end position="19"/>
    </location>
</feature>
<evidence type="ECO:0000256" key="7">
    <source>
        <dbReference type="ARBA" id="ARBA00023157"/>
    </source>
</evidence>
<evidence type="ECO:0000313" key="11">
    <source>
        <dbReference type="Proteomes" id="UP000728032"/>
    </source>
</evidence>
<evidence type="ECO:0000256" key="6">
    <source>
        <dbReference type="ARBA" id="ARBA00023145"/>
    </source>
</evidence>
<keyword evidence="7" id="KW-1015">Disulfide bond</keyword>
<dbReference type="InterPro" id="IPR025660">
    <property type="entry name" value="Pept_his_AS"/>
</dbReference>
<dbReference type="Gene3D" id="3.90.70.10">
    <property type="entry name" value="Cysteine proteinases"/>
    <property type="match status" value="1"/>
</dbReference>
<evidence type="ECO:0000256" key="4">
    <source>
        <dbReference type="ARBA" id="ARBA00022801"/>
    </source>
</evidence>
<dbReference type="PROSITE" id="PS00139">
    <property type="entry name" value="THIOL_PROTEASE_CYS"/>
    <property type="match status" value="1"/>
</dbReference>
<comment type="similarity">
    <text evidence="1">Belongs to the peptidase C1 family.</text>
</comment>
<dbReference type="AlphaFoldDB" id="A0A7R9LN86"/>
<dbReference type="PRINTS" id="PR00705">
    <property type="entry name" value="PAPAIN"/>
</dbReference>
<keyword evidence="11" id="KW-1185">Reference proteome</keyword>
<dbReference type="Proteomes" id="UP000728032">
    <property type="component" value="Unassembled WGS sequence"/>
</dbReference>
<dbReference type="EMBL" id="OC916629">
    <property type="protein sequence ID" value="CAD7644792.1"/>
    <property type="molecule type" value="Genomic_DNA"/>
</dbReference>
<dbReference type="SMART" id="SM00645">
    <property type="entry name" value="Pept_C1"/>
    <property type="match status" value="1"/>
</dbReference>
<evidence type="ECO:0000256" key="1">
    <source>
        <dbReference type="ARBA" id="ARBA00008455"/>
    </source>
</evidence>
<organism evidence="10">
    <name type="scientific">Oppiella nova</name>
    <dbReference type="NCBI Taxonomy" id="334625"/>
    <lineage>
        <taxon>Eukaryota</taxon>
        <taxon>Metazoa</taxon>
        <taxon>Ecdysozoa</taxon>
        <taxon>Arthropoda</taxon>
        <taxon>Chelicerata</taxon>
        <taxon>Arachnida</taxon>
        <taxon>Acari</taxon>
        <taxon>Acariformes</taxon>
        <taxon>Sarcoptiformes</taxon>
        <taxon>Oribatida</taxon>
        <taxon>Brachypylina</taxon>
        <taxon>Oppioidea</taxon>
        <taxon>Oppiidae</taxon>
        <taxon>Oppiella</taxon>
    </lineage>
</organism>
<dbReference type="GO" id="GO:0006508">
    <property type="term" value="P:proteolysis"/>
    <property type="evidence" value="ECO:0007669"/>
    <property type="project" value="UniProtKB-KW"/>
</dbReference>
<dbReference type="CDD" id="cd02620">
    <property type="entry name" value="Peptidase_C1A_CathepsinB"/>
    <property type="match status" value="1"/>
</dbReference>
<dbReference type="Pfam" id="PF00112">
    <property type="entry name" value="Peptidase_C1"/>
    <property type="match status" value="1"/>
</dbReference>
<evidence type="ECO:0000259" key="9">
    <source>
        <dbReference type="SMART" id="SM00645"/>
    </source>
</evidence>
<dbReference type="InterPro" id="IPR038765">
    <property type="entry name" value="Papain-like_cys_pep_sf"/>
</dbReference>
<evidence type="ECO:0000256" key="3">
    <source>
        <dbReference type="ARBA" id="ARBA00022729"/>
    </source>
</evidence>
<dbReference type="InterPro" id="IPR000668">
    <property type="entry name" value="Peptidase_C1A_C"/>
</dbReference>
<keyword evidence="3 8" id="KW-0732">Signal</keyword>
<dbReference type="PANTHER" id="PTHR12411">
    <property type="entry name" value="CYSTEINE PROTEASE FAMILY C1-RELATED"/>
    <property type="match status" value="1"/>
</dbReference>
<evidence type="ECO:0000256" key="8">
    <source>
        <dbReference type="SAM" id="SignalP"/>
    </source>
</evidence>
<proteinExistence type="inferred from homology"/>
<protein>
    <recommendedName>
        <fullName evidence="9">Peptidase C1A papain C-terminal domain-containing protein</fullName>
    </recommendedName>
</protein>
<dbReference type="PROSITE" id="PS00639">
    <property type="entry name" value="THIOL_PROTEASE_HIS"/>
    <property type="match status" value="1"/>
</dbReference>